<evidence type="ECO:0000256" key="5">
    <source>
        <dbReference type="SAM" id="Phobius"/>
    </source>
</evidence>
<feature type="transmembrane region" description="Helical" evidence="5">
    <location>
        <begin position="341"/>
        <end position="363"/>
    </location>
</feature>
<comment type="caution">
    <text evidence="7">The sequence shown here is derived from an EMBL/GenBank/DDBJ whole genome shotgun (WGS) entry which is preliminary data.</text>
</comment>
<keyword evidence="1 5" id="KW-0812">Transmembrane</keyword>
<feature type="transmembrane region" description="Helical" evidence="5">
    <location>
        <begin position="249"/>
        <end position="270"/>
    </location>
</feature>
<dbReference type="AlphaFoldDB" id="A0A8I1GD46"/>
<dbReference type="PROSITE" id="PS50850">
    <property type="entry name" value="MFS"/>
    <property type="match status" value="1"/>
</dbReference>
<feature type="transmembrane region" description="Helical" evidence="5">
    <location>
        <begin position="198"/>
        <end position="215"/>
    </location>
</feature>
<dbReference type="Pfam" id="PF07690">
    <property type="entry name" value="MFS_1"/>
    <property type="match status" value="1"/>
</dbReference>
<proteinExistence type="predicted"/>
<feature type="transmembrane region" description="Helical" evidence="5">
    <location>
        <begin position="140"/>
        <end position="159"/>
    </location>
</feature>
<dbReference type="PANTHER" id="PTHR23539:SF1">
    <property type="entry name" value="MAJOR FACILITATOR SUPERFAMILY (MFS) PROFILE DOMAIN-CONTAINING PROTEIN"/>
    <property type="match status" value="1"/>
</dbReference>
<feature type="transmembrane region" description="Helical" evidence="5">
    <location>
        <begin position="375"/>
        <end position="395"/>
    </location>
</feature>
<dbReference type="InterPro" id="IPR036259">
    <property type="entry name" value="MFS_trans_sf"/>
</dbReference>
<dbReference type="InterPro" id="IPR020846">
    <property type="entry name" value="MFS_dom"/>
</dbReference>
<dbReference type="GO" id="GO:0022857">
    <property type="term" value="F:transmembrane transporter activity"/>
    <property type="evidence" value="ECO:0007669"/>
    <property type="project" value="InterPro"/>
</dbReference>
<evidence type="ECO:0000256" key="4">
    <source>
        <dbReference type="SAM" id="MobiDB-lite"/>
    </source>
</evidence>
<feature type="transmembrane region" description="Helical" evidence="5">
    <location>
        <begin position="171"/>
        <end position="192"/>
    </location>
</feature>
<feature type="region of interest" description="Disordered" evidence="4">
    <location>
        <begin position="1"/>
        <end position="38"/>
    </location>
</feature>
<accession>A0A8I1GD46</accession>
<dbReference type="SUPFAM" id="SSF103473">
    <property type="entry name" value="MFS general substrate transporter"/>
    <property type="match status" value="1"/>
</dbReference>
<evidence type="ECO:0000313" key="7">
    <source>
        <dbReference type="EMBL" id="MBJ7544863.1"/>
    </source>
</evidence>
<dbReference type="Proteomes" id="UP000623250">
    <property type="component" value="Unassembled WGS sequence"/>
</dbReference>
<feature type="transmembrane region" description="Helical" evidence="5">
    <location>
        <begin position="407"/>
        <end position="426"/>
    </location>
</feature>
<evidence type="ECO:0000256" key="2">
    <source>
        <dbReference type="ARBA" id="ARBA00022989"/>
    </source>
</evidence>
<feature type="domain" description="Major facilitator superfamily (MFS) profile" evidence="6">
    <location>
        <begin position="241"/>
        <end position="436"/>
    </location>
</feature>
<keyword evidence="3 5" id="KW-0472">Membrane</keyword>
<keyword evidence="2 5" id="KW-1133">Transmembrane helix</keyword>
<feature type="compositionally biased region" description="Basic and acidic residues" evidence="4">
    <location>
        <begin position="1"/>
        <end position="14"/>
    </location>
</feature>
<name>A0A8I1GD46_9HYPH</name>
<evidence type="ECO:0000256" key="3">
    <source>
        <dbReference type="ARBA" id="ARBA00023136"/>
    </source>
</evidence>
<evidence type="ECO:0000313" key="8">
    <source>
        <dbReference type="Proteomes" id="UP000623250"/>
    </source>
</evidence>
<feature type="transmembrane region" description="Helical" evidence="5">
    <location>
        <begin position="79"/>
        <end position="99"/>
    </location>
</feature>
<evidence type="ECO:0000259" key="6">
    <source>
        <dbReference type="PROSITE" id="PS50850"/>
    </source>
</evidence>
<dbReference type="Gene3D" id="1.20.1250.20">
    <property type="entry name" value="MFS general substrate transporter like domains"/>
    <property type="match status" value="2"/>
</dbReference>
<dbReference type="EMBL" id="JAEMUK010000081">
    <property type="protein sequence ID" value="MBJ7544863.1"/>
    <property type="molecule type" value="Genomic_DNA"/>
</dbReference>
<feature type="transmembrane region" description="Helical" evidence="5">
    <location>
        <begin position="317"/>
        <end position="335"/>
    </location>
</feature>
<gene>
    <name evidence="7" type="ORF">JDN41_15020</name>
</gene>
<feature type="transmembrane region" description="Helical" evidence="5">
    <location>
        <begin position="282"/>
        <end position="305"/>
    </location>
</feature>
<feature type="transmembrane region" description="Helical" evidence="5">
    <location>
        <begin position="44"/>
        <end position="67"/>
    </location>
</feature>
<evidence type="ECO:0000256" key="1">
    <source>
        <dbReference type="ARBA" id="ARBA00022692"/>
    </source>
</evidence>
<organism evidence="7 8">
    <name type="scientific">Rhodomicrobium udaipurense</name>
    <dbReference type="NCBI Taxonomy" id="1202716"/>
    <lineage>
        <taxon>Bacteria</taxon>
        <taxon>Pseudomonadati</taxon>
        <taxon>Pseudomonadota</taxon>
        <taxon>Alphaproteobacteria</taxon>
        <taxon>Hyphomicrobiales</taxon>
        <taxon>Hyphomicrobiaceae</taxon>
        <taxon>Rhodomicrobium</taxon>
    </lineage>
</organism>
<feature type="transmembrane region" description="Helical" evidence="5">
    <location>
        <begin position="111"/>
        <end position="134"/>
    </location>
</feature>
<sequence length="436" mass="45342">MRIPRKAEALKERISATQDASEPPDPVPTADMKRKPPSRESLRGLDWFAFFLGDIQTGFGPFLAVYLTSEKWTQTDIGLVLSVGSIAALVCQVPGGALIDNVRSERRAAGGAVAAIGASAFIIAAWPVFAAVAFARVLHAAGTAVVAPAVAAISLGLVAREGLSPRLGRNARYAAAGNGTAALLLGACGYFWSAQAVFFVTAFFAFPAITALWYIREAEVDVATAHGGSSEPEASSVPAGLSMLLRKRAFLVFIAIIALFQMANAPLLPLVGSELTTRANQWAVALIAAAIVLPQIIVALFSPTVGQLAKRIGRRPLLLAALGVLPIRAALFALLDGAVPLVAIQMLDGVSAAVLAVLIPLVIADITFGTGHFNLAQGVVGMSIGLAAAVSLPAAGYIADTFGRPSAFWWLAATGALGFIVTLTLMPETRPKEEIT</sequence>
<keyword evidence="8" id="KW-1185">Reference proteome</keyword>
<dbReference type="PANTHER" id="PTHR23539">
    <property type="entry name" value="MFS TRANSPORTER"/>
    <property type="match status" value="1"/>
</dbReference>
<dbReference type="InterPro" id="IPR011701">
    <property type="entry name" value="MFS"/>
</dbReference>
<protein>
    <submittedName>
        <fullName evidence="7">MFS transporter</fullName>
    </submittedName>
</protein>
<reference evidence="7 8" key="1">
    <citation type="submission" date="2020-12" db="EMBL/GenBank/DDBJ databases">
        <title>Revised draft genomes of Rhodomicrobium vannielii ATCC 17100 and Rhodomicrobium udaipurense JA643.</title>
        <authorList>
            <person name="Conners E.M."/>
            <person name="Davenport E.J."/>
            <person name="Bose A."/>
        </authorList>
    </citation>
    <scope>NUCLEOTIDE SEQUENCE [LARGE SCALE GENOMIC DNA]</scope>
    <source>
        <strain evidence="7 8">JA643</strain>
    </source>
</reference>